<evidence type="ECO:0000259" key="4">
    <source>
        <dbReference type="PROSITE" id="PS51000"/>
    </source>
</evidence>
<keyword evidence="1" id="KW-0678">Repressor</keyword>
<dbReference type="SMART" id="SM01134">
    <property type="entry name" value="DeoRC"/>
    <property type="match status" value="1"/>
</dbReference>
<proteinExistence type="predicted"/>
<dbReference type="RefSeq" id="WP_093152662.1">
    <property type="nucleotide sequence ID" value="NZ_FNEK01000011.1"/>
</dbReference>
<protein>
    <submittedName>
        <fullName evidence="5">Transcriptional regulator, DeoR family</fullName>
    </submittedName>
</protein>
<dbReference type="InterPro" id="IPR001034">
    <property type="entry name" value="DeoR_HTH"/>
</dbReference>
<dbReference type="Pfam" id="PF00455">
    <property type="entry name" value="DeoRC"/>
    <property type="match status" value="1"/>
</dbReference>
<dbReference type="InterPro" id="IPR036388">
    <property type="entry name" value="WH-like_DNA-bd_sf"/>
</dbReference>
<dbReference type="EMBL" id="FNEK01000011">
    <property type="protein sequence ID" value="SDJ06411.1"/>
    <property type="molecule type" value="Genomic_DNA"/>
</dbReference>
<feature type="domain" description="HTH deoR-type" evidence="4">
    <location>
        <begin position="8"/>
        <end position="63"/>
    </location>
</feature>
<dbReference type="PRINTS" id="PR00037">
    <property type="entry name" value="HTHLACR"/>
</dbReference>
<dbReference type="PANTHER" id="PTHR30363:SF4">
    <property type="entry name" value="GLYCEROL-3-PHOSPHATE REGULON REPRESSOR"/>
    <property type="match status" value="1"/>
</dbReference>
<name>A0A1G8QP37_9RHOB</name>
<dbReference type="PANTHER" id="PTHR30363">
    <property type="entry name" value="HTH-TYPE TRANSCRIPTIONAL REGULATOR SRLR-RELATED"/>
    <property type="match status" value="1"/>
</dbReference>
<dbReference type="InterPro" id="IPR036390">
    <property type="entry name" value="WH_DNA-bd_sf"/>
</dbReference>
<dbReference type="Gene3D" id="1.10.10.10">
    <property type="entry name" value="Winged helix-like DNA-binding domain superfamily/Winged helix DNA-binding domain"/>
    <property type="match status" value="1"/>
</dbReference>
<dbReference type="SUPFAM" id="SSF100950">
    <property type="entry name" value="NagB/RpiA/CoA transferase-like"/>
    <property type="match status" value="1"/>
</dbReference>
<keyword evidence="6" id="KW-1185">Reference proteome</keyword>
<evidence type="ECO:0000313" key="6">
    <source>
        <dbReference type="Proteomes" id="UP000199382"/>
    </source>
</evidence>
<dbReference type="OrthoDB" id="9797223at2"/>
<evidence type="ECO:0000256" key="2">
    <source>
        <dbReference type="ARBA" id="ARBA00023015"/>
    </source>
</evidence>
<keyword evidence="3" id="KW-0804">Transcription</keyword>
<dbReference type="Proteomes" id="UP000199382">
    <property type="component" value="Unassembled WGS sequence"/>
</dbReference>
<dbReference type="AlphaFoldDB" id="A0A1G8QP37"/>
<reference evidence="5 6" key="1">
    <citation type="submission" date="2016-10" db="EMBL/GenBank/DDBJ databases">
        <authorList>
            <person name="de Groot N.N."/>
        </authorList>
    </citation>
    <scope>NUCLEOTIDE SEQUENCE [LARGE SCALE GENOMIC DNA]</scope>
    <source>
        <strain evidence="5 6">DSM 25294</strain>
    </source>
</reference>
<sequence length="253" mass="26219">MDPILNSPEARQGILKTRAASGAPLVLVRLAEEFGVSADTIRRDLLALEAEGAVQRVRGGALPVSRPAPPLRERLQASQEVADRIADAALDLVRDGMVVMFDGGTTLARLARALPPLPRALAVTPSPVVATELLARGTETILIGGRLSAFGGISVGHEAVAAISDIAADLCLLGACGLDAAFGLGGDDADEAAVSRAMRAASNRAVVLTGAAKLGRRARHRVCRCDELDLLVTDAPPEITAPIAETGLEIRHV</sequence>
<dbReference type="GO" id="GO:0003700">
    <property type="term" value="F:DNA-binding transcription factor activity"/>
    <property type="evidence" value="ECO:0007669"/>
    <property type="project" value="InterPro"/>
</dbReference>
<evidence type="ECO:0000313" key="5">
    <source>
        <dbReference type="EMBL" id="SDJ06411.1"/>
    </source>
</evidence>
<gene>
    <name evidence="5" type="ORF">SAMN04488026_101157</name>
</gene>
<dbReference type="STRING" id="571298.SAMN04488026_101157"/>
<evidence type="ECO:0000256" key="1">
    <source>
        <dbReference type="ARBA" id="ARBA00022491"/>
    </source>
</evidence>
<dbReference type="InterPro" id="IPR014036">
    <property type="entry name" value="DeoR-like_C"/>
</dbReference>
<dbReference type="SUPFAM" id="SSF46785">
    <property type="entry name" value="Winged helix' DNA-binding domain"/>
    <property type="match status" value="1"/>
</dbReference>
<evidence type="ECO:0000256" key="3">
    <source>
        <dbReference type="ARBA" id="ARBA00023163"/>
    </source>
</evidence>
<dbReference type="InterPro" id="IPR037171">
    <property type="entry name" value="NagB/RpiA_transferase-like"/>
</dbReference>
<dbReference type="Pfam" id="PF08220">
    <property type="entry name" value="HTH_DeoR"/>
    <property type="match status" value="1"/>
</dbReference>
<accession>A0A1G8QP37</accession>
<dbReference type="PROSITE" id="PS51000">
    <property type="entry name" value="HTH_DEOR_2"/>
    <property type="match status" value="1"/>
</dbReference>
<dbReference type="SMART" id="SM00420">
    <property type="entry name" value="HTH_DEOR"/>
    <property type="match status" value="1"/>
</dbReference>
<dbReference type="InterPro" id="IPR050313">
    <property type="entry name" value="Carb_Metab_HTH_regulators"/>
</dbReference>
<keyword evidence="2" id="KW-0805">Transcription regulation</keyword>
<organism evidence="5 6">
    <name type="scientific">Aliiruegeria lutimaris</name>
    <dbReference type="NCBI Taxonomy" id="571298"/>
    <lineage>
        <taxon>Bacteria</taxon>
        <taxon>Pseudomonadati</taxon>
        <taxon>Pseudomonadota</taxon>
        <taxon>Alphaproteobacteria</taxon>
        <taxon>Rhodobacterales</taxon>
        <taxon>Roseobacteraceae</taxon>
        <taxon>Aliiruegeria</taxon>
    </lineage>
</organism>